<accession>A0A927N0L9</accession>
<evidence type="ECO:0000259" key="2">
    <source>
        <dbReference type="Pfam" id="PF24623"/>
    </source>
</evidence>
<name>A0A927N0L9_9ACTN</name>
<feature type="compositionally biased region" description="Basic and acidic residues" evidence="1">
    <location>
        <begin position="53"/>
        <end position="63"/>
    </location>
</feature>
<feature type="compositionally biased region" description="Basic and acidic residues" evidence="1">
    <location>
        <begin position="71"/>
        <end position="88"/>
    </location>
</feature>
<dbReference type="Pfam" id="PF24623">
    <property type="entry name" value="Phage_zn_bind_8"/>
    <property type="match status" value="1"/>
</dbReference>
<dbReference type="EMBL" id="JADBEM010000001">
    <property type="protein sequence ID" value="MBE1608128.1"/>
    <property type="molecule type" value="Genomic_DNA"/>
</dbReference>
<feature type="domain" description="DNA-binding phage zinc finger" evidence="2">
    <location>
        <begin position="24"/>
        <end position="73"/>
    </location>
</feature>
<protein>
    <recommendedName>
        <fullName evidence="2">DNA-binding phage zinc finger domain-containing protein</fullName>
    </recommendedName>
</protein>
<keyword evidence="4" id="KW-1185">Reference proteome</keyword>
<gene>
    <name evidence="3" type="ORF">HEB94_004976</name>
</gene>
<organism evidence="3 4">
    <name type="scientific">Actinopolymorpha pittospori</name>
    <dbReference type="NCBI Taxonomy" id="648752"/>
    <lineage>
        <taxon>Bacteria</taxon>
        <taxon>Bacillati</taxon>
        <taxon>Actinomycetota</taxon>
        <taxon>Actinomycetes</taxon>
        <taxon>Propionibacteriales</taxon>
        <taxon>Actinopolymorphaceae</taxon>
        <taxon>Actinopolymorpha</taxon>
    </lineage>
</organism>
<dbReference type="Proteomes" id="UP000638648">
    <property type="component" value="Unassembled WGS sequence"/>
</dbReference>
<proteinExistence type="predicted"/>
<evidence type="ECO:0000256" key="1">
    <source>
        <dbReference type="SAM" id="MobiDB-lite"/>
    </source>
</evidence>
<dbReference type="RefSeq" id="WP_192751961.1">
    <property type="nucleotide sequence ID" value="NZ_BAABJL010000090.1"/>
</dbReference>
<dbReference type="InterPro" id="IPR056911">
    <property type="entry name" value="Phage_Znf_bind_put"/>
</dbReference>
<sequence>MSANTAWIWTDLADRYTPHELTILERVLRRPCPTCEAPVGCWCRTKSGKEIRDMDEQHPERRILAPATAPADREPLGTHDVPVDDGRA</sequence>
<comment type="caution">
    <text evidence="3">The sequence shown here is derived from an EMBL/GenBank/DDBJ whole genome shotgun (WGS) entry which is preliminary data.</text>
</comment>
<dbReference type="AlphaFoldDB" id="A0A927N0L9"/>
<reference evidence="3" key="1">
    <citation type="submission" date="2020-10" db="EMBL/GenBank/DDBJ databases">
        <title>Sequencing the genomes of 1000 actinobacteria strains.</title>
        <authorList>
            <person name="Klenk H.-P."/>
        </authorList>
    </citation>
    <scope>NUCLEOTIDE SEQUENCE</scope>
    <source>
        <strain evidence="3">DSM 45354</strain>
    </source>
</reference>
<evidence type="ECO:0000313" key="4">
    <source>
        <dbReference type="Proteomes" id="UP000638648"/>
    </source>
</evidence>
<feature type="region of interest" description="Disordered" evidence="1">
    <location>
        <begin position="53"/>
        <end position="88"/>
    </location>
</feature>
<evidence type="ECO:0000313" key="3">
    <source>
        <dbReference type="EMBL" id="MBE1608128.1"/>
    </source>
</evidence>